<sequence>MSHYRYTCWFHIQSDRGYETALVRWLTTSVLALYSVVSRRLMQGKKAPSCCANWTTSRPQTL</sequence>
<dbReference type="Proteomes" id="UP000234585">
    <property type="component" value="Unassembled WGS sequence"/>
</dbReference>
<keyword evidence="1" id="KW-1133">Transmembrane helix</keyword>
<dbReference type="AlphaFoldDB" id="A0A2I2FFG1"/>
<organism evidence="2 3">
    <name type="scientific">Aspergillus candidus</name>
    <dbReference type="NCBI Taxonomy" id="41067"/>
    <lineage>
        <taxon>Eukaryota</taxon>
        <taxon>Fungi</taxon>
        <taxon>Dikarya</taxon>
        <taxon>Ascomycota</taxon>
        <taxon>Pezizomycotina</taxon>
        <taxon>Eurotiomycetes</taxon>
        <taxon>Eurotiomycetidae</taxon>
        <taxon>Eurotiales</taxon>
        <taxon>Aspergillaceae</taxon>
        <taxon>Aspergillus</taxon>
        <taxon>Aspergillus subgen. Circumdati</taxon>
    </lineage>
</organism>
<feature type="non-terminal residue" evidence="2">
    <location>
        <position position="62"/>
    </location>
</feature>
<keyword evidence="1" id="KW-0812">Transmembrane</keyword>
<accession>A0A2I2FFG1</accession>
<dbReference type="RefSeq" id="XP_024673394.1">
    <property type="nucleotide sequence ID" value="XM_024812104.1"/>
</dbReference>
<feature type="transmembrane region" description="Helical" evidence="1">
    <location>
        <begin position="20"/>
        <end position="37"/>
    </location>
</feature>
<reference evidence="2 3" key="1">
    <citation type="submission" date="2017-12" db="EMBL/GenBank/DDBJ databases">
        <authorList>
            <consortium name="DOE Joint Genome Institute"/>
            <person name="Haridas S."/>
            <person name="Kjaerbolling I."/>
            <person name="Vesth T.C."/>
            <person name="Frisvad J.C."/>
            <person name="Nybo J.L."/>
            <person name="Theobald S."/>
            <person name="Kuo A."/>
            <person name="Bowyer P."/>
            <person name="Matsuda Y."/>
            <person name="Mondo S."/>
            <person name="Lyhne E.K."/>
            <person name="Kogle M.E."/>
            <person name="Clum A."/>
            <person name="Lipzen A."/>
            <person name="Salamov A."/>
            <person name="Ngan C.Y."/>
            <person name="Daum C."/>
            <person name="Chiniquy J."/>
            <person name="Barry K."/>
            <person name="LaButti K."/>
            <person name="Simmons B.A."/>
            <person name="Magnuson J.K."/>
            <person name="Mortensen U.H."/>
            <person name="Larsen T.O."/>
            <person name="Grigoriev I.V."/>
            <person name="Baker S.E."/>
            <person name="Andersen M.R."/>
            <person name="Nordberg H.P."/>
            <person name="Cantor M.N."/>
            <person name="Hua S.X."/>
        </authorList>
    </citation>
    <scope>NUCLEOTIDE SEQUENCE [LARGE SCALE GENOMIC DNA]</scope>
    <source>
        <strain evidence="2 3">CBS 102.13</strain>
    </source>
</reference>
<evidence type="ECO:0000313" key="3">
    <source>
        <dbReference type="Proteomes" id="UP000234585"/>
    </source>
</evidence>
<protein>
    <submittedName>
        <fullName evidence="2">Uncharacterized protein</fullName>
    </submittedName>
</protein>
<dbReference type="EMBL" id="KZ559130">
    <property type="protein sequence ID" value="PLB39382.1"/>
    <property type="molecule type" value="Genomic_DNA"/>
</dbReference>
<dbReference type="GeneID" id="36519264"/>
<keyword evidence="1" id="KW-0472">Membrane</keyword>
<evidence type="ECO:0000313" key="2">
    <source>
        <dbReference type="EMBL" id="PLB39382.1"/>
    </source>
</evidence>
<keyword evidence="3" id="KW-1185">Reference proteome</keyword>
<evidence type="ECO:0000256" key="1">
    <source>
        <dbReference type="SAM" id="Phobius"/>
    </source>
</evidence>
<proteinExistence type="predicted"/>
<gene>
    <name evidence="2" type="ORF">BDW47DRAFT_103564</name>
</gene>
<name>A0A2I2FFG1_ASPCN</name>